<name>A0AAP0M4L6_9ROSI</name>
<evidence type="ECO:0000313" key="3">
    <source>
        <dbReference type="EMBL" id="KAK9197972.1"/>
    </source>
</evidence>
<dbReference type="GO" id="GO:0008017">
    <property type="term" value="F:microtubule binding"/>
    <property type="evidence" value="ECO:0007669"/>
    <property type="project" value="InterPro"/>
</dbReference>
<proteinExistence type="predicted"/>
<sequence>MAHALKTSVNGLLNKLSDRDTYSQAAKELDSIAATVDPTLLPTFLSCILSTNSSDKPGVRKECIHVIATLSNSHNLSPYITKIINSITRNFRDKNSALQATCISTVSSLSPRVGASAFVTMLKLLSDALFTEQDTNAQVGAALCLAATIDAAQDPDAGKLGRMEVRLERLLKSEVFKAKAAGLVVVGSVIGSGAVDGSGLKGLVSCLLGFLSSQDWAARKAAAEALWRLAVVEKDAVPEFKGKCLKIFESKRFDKVKVVREVMNKMIEAWKQVPDLSEEASPPPQSLDPSKEDGSDGRYPTESRSSSTKGLELKKRSILASKSTPPDSSFPTTARKRGFLKKVSPAVLHKVDQKKPSDWRDQISAPSGASLVDAHEDGTVLKIRNNENTKLPKPETKRALFNWSSDDKVHKLRSGSRVTPYNEESHEFTVSDNTENLHIKHKDCEDLSTIRNQLVQIEQQQSSLLDLLQLTKSSPIFSNFMSFTFPPSKQFKASDHRFIGRSESGMQSLETRVLGLELALDEISYDLAVSTGRMTKTNPHGATCCILPGADFLSSKFWRKTEGRYSPSKFSTSSGTSSLTAMNYGTNKDRYAEKLKLENRRSRFQSSGGFIVNPLAEIHPRSRGISEAAHQ</sequence>
<dbReference type="InterPro" id="IPR033337">
    <property type="entry name" value="TORTIFOLIA1/SINE1-2"/>
</dbReference>
<dbReference type="InterPro" id="IPR016024">
    <property type="entry name" value="ARM-type_fold"/>
</dbReference>
<gene>
    <name evidence="3" type="ORF">WN944_013155</name>
</gene>
<dbReference type="AlphaFoldDB" id="A0AAP0M4L6"/>
<accession>A0AAP0M4L6</accession>
<dbReference type="EMBL" id="JBCGBO010000005">
    <property type="protein sequence ID" value="KAK9197972.1"/>
    <property type="molecule type" value="Genomic_DNA"/>
</dbReference>
<evidence type="ECO:0000313" key="4">
    <source>
        <dbReference type="Proteomes" id="UP001428341"/>
    </source>
</evidence>
<comment type="caution">
    <text evidence="3">The sequence shown here is derived from an EMBL/GenBank/DDBJ whole genome shotgun (WGS) entry which is preliminary data.</text>
</comment>
<feature type="compositionally biased region" description="Polar residues" evidence="1">
    <location>
        <begin position="320"/>
        <end position="332"/>
    </location>
</feature>
<feature type="domain" description="TORTIFOLIA1/SINE1-2 N-terminal" evidence="2">
    <location>
        <begin position="4"/>
        <end position="272"/>
    </location>
</feature>
<protein>
    <recommendedName>
        <fullName evidence="2">TORTIFOLIA1/SINE1-2 N-terminal domain-containing protein</fullName>
    </recommendedName>
</protein>
<reference evidence="3 4" key="1">
    <citation type="submission" date="2024-05" db="EMBL/GenBank/DDBJ databases">
        <title>Haplotype-resolved chromosome-level genome assembly of Huyou (Citrus changshanensis).</title>
        <authorList>
            <person name="Miao C."/>
            <person name="Chen W."/>
            <person name="Wu Y."/>
            <person name="Wang L."/>
            <person name="Zhao S."/>
            <person name="Grierson D."/>
            <person name="Xu C."/>
            <person name="Chen K."/>
        </authorList>
    </citation>
    <scope>NUCLEOTIDE SEQUENCE [LARGE SCALE GENOMIC DNA]</scope>
    <source>
        <strain evidence="3">01-14</strain>
        <tissue evidence="3">Leaf</tissue>
    </source>
</reference>
<feature type="region of interest" description="Disordered" evidence="1">
    <location>
        <begin position="274"/>
        <end position="336"/>
    </location>
</feature>
<dbReference type="InterPro" id="IPR011989">
    <property type="entry name" value="ARM-like"/>
</dbReference>
<dbReference type="Gene3D" id="1.25.10.10">
    <property type="entry name" value="Leucine-rich Repeat Variant"/>
    <property type="match status" value="1"/>
</dbReference>
<dbReference type="GO" id="GO:0005874">
    <property type="term" value="C:microtubule"/>
    <property type="evidence" value="ECO:0007669"/>
    <property type="project" value="InterPro"/>
</dbReference>
<keyword evidence="4" id="KW-1185">Reference proteome</keyword>
<dbReference type="SUPFAM" id="SSF48371">
    <property type="entry name" value="ARM repeat"/>
    <property type="match status" value="1"/>
</dbReference>
<dbReference type="Proteomes" id="UP001428341">
    <property type="component" value="Unassembled WGS sequence"/>
</dbReference>
<dbReference type="PANTHER" id="PTHR31355">
    <property type="entry name" value="MICROTUBULE-ASSOCIATED PROTEIN TORTIFOLIA1"/>
    <property type="match status" value="1"/>
</dbReference>
<evidence type="ECO:0000256" key="1">
    <source>
        <dbReference type="SAM" id="MobiDB-lite"/>
    </source>
</evidence>
<evidence type="ECO:0000259" key="2">
    <source>
        <dbReference type="Pfam" id="PF24714"/>
    </source>
</evidence>
<dbReference type="Pfam" id="PF24714">
    <property type="entry name" value="TOR1L1_N"/>
    <property type="match status" value="1"/>
</dbReference>
<organism evidence="3 4">
    <name type="scientific">Citrus x changshan-huyou</name>
    <dbReference type="NCBI Taxonomy" id="2935761"/>
    <lineage>
        <taxon>Eukaryota</taxon>
        <taxon>Viridiplantae</taxon>
        <taxon>Streptophyta</taxon>
        <taxon>Embryophyta</taxon>
        <taxon>Tracheophyta</taxon>
        <taxon>Spermatophyta</taxon>
        <taxon>Magnoliopsida</taxon>
        <taxon>eudicotyledons</taxon>
        <taxon>Gunneridae</taxon>
        <taxon>Pentapetalae</taxon>
        <taxon>rosids</taxon>
        <taxon>malvids</taxon>
        <taxon>Sapindales</taxon>
        <taxon>Rutaceae</taxon>
        <taxon>Aurantioideae</taxon>
        <taxon>Citrus</taxon>
    </lineage>
</organism>
<feature type="compositionally biased region" description="Basic and acidic residues" evidence="1">
    <location>
        <begin position="289"/>
        <end position="301"/>
    </location>
</feature>
<dbReference type="PANTHER" id="PTHR31355:SF8">
    <property type="entry name" value="TORTIFOLIA1-LIKE PROTEIN 3"/>
    <property type="match status" value="1"/>
</dbReference>
<dbReference type="InterPro" id="IPR057600">
    <property type="entry name" value="TORTIFOLIA1/SINE1-2_N"/>
</dbReference>